<dbReference type="PANTHER" id="PTHR44591">
    <property type="entry name" value="STRESS RESPONSE REGULATOR PROTEIN 1"/>
    <property type="match status" value="1"/>
</dbReference>
<keyword evidence="5" id="KW-1185">Reference proteome</keyword>
<dbReference type="Pfam" id="PF00072">
    <property type="entry name" value="Response_reg"/>
    <property type="match status" value="1"/>
</dbReference>
<sequence length="410" mass="45433">MSLNTPASSPRVLYVDDEAPALKYFDRVFNDEFSIVTAQNAADARQILDNSEAPIGVLLSDQRMPGEQGVDLLDYSRKQHPLTVRILTTAYSDLPSAIAAVNTGGAYQYVTKPWDFDSLRILLRQALDLYQLRVSHDELLAQKAFIWQQLSHSDSMRGLLGFCAAAERWNPQALHGLWEYSQAAKKLRENQASRNHSLVTNDKGAAEYEFLTRLARMIHRVTPTDPVSIQELDLNAVFYESIHRFEQMESPEGVSVLSSDITPGVKVVSDSTRLIAIISLLLGRISNLDGDDIAIQLSVKNHDTAYLILTMIAREKTWTVDQSLPLFAAVDAFISDSSDHSMDLLPIYLMAAELGVKLDTVHPAPGVFAGFQVMIPKQLLMGAPQLTPFDVAAMLTNEPYSSELLIPSAD</sequence>
<dbReference type="EMBL" id="LYDR01000086">
    <property type="protein sequence ID" value="ODA31436.1"/>
    <property type="molecule type" value="Genomic_DNA"/>
</dbReference>
<accession>A0A1C3EDW2</accession>
<protein>
    <recommendedName>
        <fullName evidence="3">Response regulatory domain-containing protein</fullName>
    </recommendedName>
</protein>
<dbReference type="RefSeq" id="WP_068847794.1">
    <property type="nucleotide sequence ID" value="NZ_LYDR01000086.1"/>
</dbReference>
<proteinExistence type="predicted"/>
<feature type="domain" description="Response regulatory" evidence="3">
    <location>
        <begin position="11"/>
        <end position="127"/>
    </location>
</feature>
<evidence type="ECO:0000259" key="3">
    <source>
        <dbReference type="PROSITE" id="PS50110"/>
    </source>
</evidence>
<evidence type="ECO:0000256" key="1">
    <source>
        <dbReference type="ARBA" id="ARBA00022553"/>
    </source>
</evidence>
<dbReference type="PANTHER" id="PTHR44591:SF19">
    <property type="entry name" value="TWO-COMPONENT RESPONSE REGULATOR-RELATED"/>
    <property type="match status" value="1"/>
</dbReference>
<dbReference type="STRING" id="1841610.A6X21_22390"/>
<dbReference type="InterPro" id="IPR050595">
    <property type="entry name" value="Bact_response_regulator"/>
</dbReference>
<dbReference type="InterPro" id="IPR001789">
    <property type="entry name" value="Sig_transdc_resp-reg_receiver"/>
</dbReference>
<evidence type="ECO:0000313" key="5">
    <source>
        <dbReference type="Proteomes" id="UP000094828"/>
    </source>
</evidence>
<dbReference type="InterPro" id="IPR011006">
    <property type="entry name" value="CheY-like_superfamily"/>
</dbReference>
<organism evidence="4 5">
    <name type="scientific">Planctopirus hydrillae</name>
    <dbReference type="NCBI Taxonomy" id="1841610"/>
    <lineage>
        <taxon>Bacteria</taxon>
        <taxon>Pseudomonadati</taxon>
        <taxon>Planctomycetota</taxon>
        <taxon>Planctomycetia</taxon>
        <taxon>Planctomycetales</taxon>
        <taxon>Planctomycetaceae</taxon>
        <taxon>Planctopirus</taxon>
    </lineage>
</organism>
<evidence type="ECO:0000313" key="4">
    <source>
        <dbReference type="EMBL" id="ODA31436.1"/>
    </source>
</evidence>
<reference evidence="4 5" key="1">
    <citation type="submission" date="2016-05" db="EMBL/GenBank/DDBJ databases">
        <title>Genomic and physiological characterization of Planctopirus sp. isolated from fresh water lake.</title>
        <authorList>
            <person name="Subhash Y."/>
            <person name="Ramana C."/>
        </authorList>
    </citation>
    <scope>NUCLEOTIDE SEQUENCE [LARGE SCALE GENOMIC DNA]</scope>
    <source>
        <strain evidence="4 5">JC280</strain>
    </source>
</reference>
<comment type="caution">
    <text evidence="4">The sequence shown here is derived from an EMBL/GenBank/DDBJ whole genome shotgun (WGS) entry which is preliminary data.</text>
</comment>
<name>A0A1C3EDW2_9PLAN</name>
<dbReference type="Proteomes" id="UP000094828">
    <property type="component" value="Unassembled WGS sequence"/>
</dbReference>
<dbReference type="GO" id="GO:0000160">
    <property type="term" value="P:phosphorelay signal transduction system"/>
    <property type="evidence" value="ECO:0007669"/>
    <property type="project" value="InterPro"/>
</dbReference>
<dbReference type="Gene3D" id="3.40.50.2300">
    <property type="match status" value="1"/>
</dbReference>
<dbReference type="PROSITE" id="PS50110">
    <property type="entry name" value="RESPONSE_REGULATORY"/>
    <property type="match status" value="1"/>
</dbReference>
<dbReference type="AlphaFoldDB" id="A0A1C3EDW2"/>
<dbReference type="CDD" id="cd17569">
    <property type="entry name" value="REC_HupR-like"/>
    <property type="match status" value="1"/>
</dbReference>
<gene>
    <name evidence="4" type="ORF">A6X21_22390</name>
</gene>
<feature type="modified residue" description="4-aspartylphosphate" evidence="2">
    <location>
        <position position="61"/>
    </location>
</feature>
<keyword evidence="1 2" id="KW-0597">Phosphoprotein</keyword>
<dbReference type="OrthoDB" id="9802066at2"/>
<evidence type="ECO:0000256" key="2">
    <source>
        <dbReference type="PROSITE-ProRule" id="PRU00169"/>
    </source>
</evidence>
<dbReference type="SMART" id="SM00448">
    <property type="entry name" value="REC"/>
    <property type="match status" value="1"/>
</dbReference>
<dbReference type="SUPFAM" id="SSF52172">
    <property type="entry name" value="CheY-like"/>
    <property type="match status" value="1"/>
</dbReference>